<dbReference type="Proteomes" id="UP000053758">
    <property type="component" value="Unassembled WGS sequence"/>
</dbReference>
<evidence type="ECO:0000313" key="2">
    <source>
        <dbReference type="EMBL" id="GAK65051.1"/>
    </source>
</evidence>
<protein>
    <submittedName>
        <fullName evidence="2">Uncharacterized protein</fullName>
    </submittedName>
</protein>
<feature type="region of interest" description="Disordered" evidence="1">
    <location>
        <begin position="136"/>
        <end position="176"/>
    </location>
</feature>
<sequence length="176" mass="19708">MATFISAVTCIILRWSHNCHDQSGWLDMKLARKISRATILMRGVGRSVASSHIGKMSPPSSGIVKSDPLVEKKSSFYCMMLRERRRRIRRANMDARRKAHEFSRAHFAAEMDLHSTRERSIGSRYIRRAAAAQPGGECEQAAFSLNPNGKTTPMQLRQGYAGQGPRSSPLQDHAPL</sequence>
<evidence type="ECO:0000256" key="1">
    <source>
        <dbReference type="SAM" id="MobiDB-lite"/>
    </source>
</evidence>
<evidence type="ECO:0000313" key="3">
    <source>
        <dbReference type="Proteomes" id="UP000053758"/>
    </source>
</evidence>
<dbReference type="RefSeq" id="XP_014656838.1">
    <property type="nucleotide sequence ID" value="XM_014801352.1"/>
</dbReference>
<dbReference type="HOGENOM" id="CLU_1524944_0_0_1"/>
<reference evidence="3" key="1">
    <citation type="journal article" date="2014" name="Genome Announc.">
        <title>Draft Genome Sequence of the Yeast Pseudozyma antarctica Type Strain JCM10317, a Producer of the Glycolipid Biosurfactants, Mannosylerythritol Lipids.</title>
        <authorList>
            <person name="Saika A."/>
            <person name="Koike H."/>
            <person name="Hori T."/>
            <person name="Fukuoka T."/>
            <person name="Sato S."/>
            <person name="Habe H."/>
            <person name="Kitamoto D."/>
            <person name="Morita T."/>
        </authorList>
    </citation>
    <scope>NUCLEOTIDE SEQUENCE [LARGE SCALE GENOMIC DNA]</scope>
    <source>
        <strain evidence="3">JCM 10317</strain>
    </source>
</reference>
<feature type="compositionally biased region" description="Polar residues" evidence="1">
    <location>
        <begin position="143"/>
        <end position="155"/>
    </location>
</feature>
<proteinExistence type="predicted"/>
<organism evidence="2 3">
    <name type="scientific">Pseudozyma antarctica</name>
    <name type="common">Yeast</name>
    <name type="synonym">Candida antarctica</name>
    <dbReference type="NCBI Taxonomy" id="84753"/>
    <lineage>
        <taxon>Eukaryota</taxon>
        <taxon>Fungi</taxon>
        <taxon>Dikarya</taxon>
        <taxon>Basidiomycota</taxon>
        <taxon>Ustilaginomycotina</taxon>
        <taxon>Ustilaginomycetes</taxon>
        <taxon>Ustilaginales</taxon>
        <taxon>Ustilaginaceae</taxon>
        <taxon>Moesziomyces</taxon>
    </lineage>
</organism>
<name>A0A081CEF5_PSEA2</name>
<dbReference type="EMBL" id="DF830074">
    <property type="protein sequence ID" value="GAK65051.1"/>
    <property type="molecule type" value="Genomic_DNA"/>
</dbReference>
<accession>A0A081CEF5</accession>
<keyword evidence="3" id="KW-1185">Reference proteome</keyword>
<dbReference type="GeneID" id="26304145"/>
<gene>
    <name evidence="2" type="ORF">PAN0_007d3268</name>
</gene>
<dbReference type="AlphaFoldDB" id="A0A081CEF5"/>